<accession>A0A4V6ARF1</accession>
<dbReference type="PANTHER" id="PTHR21685:SF1">
    <property type="entry name" value="TAPERIN"/>
    <property type="match status" value="1"/>
</dbReference>
<dbReference type="InterPro" id="IPR025907">
    <property type="entry name" value="Phostensin/Taperin_PP1-bd_dom"/>
</dbReference>
<dbReference type="PANTHER" id="PTHR21685">
    <property type="entry name" value="TON-B BOX DOMAIN"/>
    <property type="match status" value="1"/>
</dbReference>
<reference evidence="3 4" key="1">
    <citation type="submission" date="2019-01" db="EMBL/GenBank/DDBJ databases">
        <title>Genome Assembly of Collichthys lucidus.</title>
        <authorList>
            <person name="Cai M."/>
            <person name="Xiao S."/>
        </authorList>
    </citation>
    <scope>NUCLEOTIDE SEQUENCE [LARGE SCALE GENOMIC DNA]</scope>
    <source>
        <strain evidence="3">JT15FE1705JMU</strain>
        <tissue evidence="3">Muscle</tissue>
    </source>
</reference>
<organism evidence="3 4">
    <name type="scientific">Collichthys lucidus</name>
    <name type="common">Big head croaker</name>
    <name type="synonym">Sciaena lucida</name>
    <dbReference type="NCBI Taxonomy" id="240159"/>
    <lineage>
        <taxon>Eukaryota</taxon>
        <taxon>Metazoa</taxon>
        <taxon>Chordata</taxon>
        <taxon>Craniata</taxon>
        <taxon>Vertebrata</taxon>
        <taxon>Euteleostomi</taxon>
        <taxon>Actinopterygii</taxon>
        <taxon>Neopterygii</taxon>
        <taxon>Teleostei</taxon>
        <taxon>Neoteleostei</taxon>
        <taxon>Acanthomorphata</taxon>
        <taxon>Eupercaria</taxon>
        <taxon>Sciaenidae</taxon>
        <taxon>Collichthys</taxon>
    </lineage>
</organism>
<dbReference type="STRING" id="240159.A0A4V6ARF1"/>
<dbReference type="EMBL" id="CM014093">
    <property type="protein sequence ID" value="TKS84182.1"/>
    <property type="molecule type" value="Genomic_DNA"/>
</dbReference>
<feature type="region of interest" description="Disordered" evidence="1">
    <location>
        <begin position="107"/>
        <end position="143"/>
    </location>
</feature>
<dbReference type="GO" id="GO:0019902">
    <property type="term" value="F:phosphatase binding"/>
    <property type="evidence" value="ECO:0007669"/>
    <property type="project" value="InterPro"/>
</dbReference>
<dbReference type="AlphaFoldDB" id="A0A4V6ARF1"/>
<dbReference type="InterPro" id="IPR026671">
    <property type="entry name" value="PPP1R18/Tprn"/>
</dbReference>
<evidence type="ECO:0000313" key="4">
    <source>
        <dbReference type="Proteomes" id="UP000298787"/>
    </source>
</evidence>
<dbReference type="Proteomes" id="UP000298787">
    <property type="component" value="Chromosome 16"/>
</dbReference>
<feature type="domain" description="Phostensin/Taperin PP1-binding" evidence="2">
    <location>
        <begin position="92"/>
        <end position="112"/>
    </location>
</feature>
<name>A0A4V6ARF1_COLLU</name>
<dbReference type="Pfam" id="PF13914">
    <property type="entry name" value="Phostensin"/>
    <property type="match status" value="1"/>
</dbReference>
<proteinExistence type="predicted"/>
<sequence length="264" mass="29421">MVTYTHQCMREGDFSDASGSAIVVWTNKPDNRLSCSLEDFRHDNKCIKERAECDVNTISTDVPPVCVHVGFLSLSLRANAAAAKLLSRFIVLKISFNESSLKSTYEYPSESSAWDSGEEDEEESRDEKVADEQPSMVGRIPHPSTQFHHLAHAHDQQQCSITMSGLDNSTATGHIAMTFPSDIHAPQRLIPNDFGGPLKQLLDLSSYVPKHSVDFSAWQEHKHDDSVYQEDTTSQNTQMTEEVMLTPADSSSLSDYSSEPALYF</sequence>
<evidence type="ECO:0000313" key="3">
    <source>
        <dbReference type="EMBL" id="TKS84182.1"/>
    </source>
</evidence>
<keyword evidence="4" id="KW-1185">Reference proteome</keyword>
<evidence type="ECO:0000256" key="1">
    <source>
        <dbReference type="SAM" id="MobiDB-lite"/>
    </source>
</evidence>
<gene>
    <name evidence="3" type="ORF">D9C73_019050</name>
</gene>
<evidence type="ECO:0000259" key="2">
    <source>
        <dbReference type="Pfam" id="PF13914"/>
    </source>
</evidence>
<protein>
    <submittedName>
        <fullName evidence="3">Taperin</fullName>
    </submittedName>
</protein>